<proteinExistence type="predicted"/>
<comment type="caution">
    <text evidence="1">The sequence shown here is derived from an EMBL/GenBank/DDBJ whole genome shotgun (WGS) entry which is preliminary data.</text>
</comment>
<reference evidence="1" key="1">
    <citation type="submission" date="2022-07" db="EMBL/GenBank/DDBJ databases">
        <authorList>
            <person name="Trinca V."/>
            <person name="Uliana J.V.C."/>
            <person name="Torres T.T."/>
            <person name="Ward R.J."/>
            <person name="Monesi N."/>
        </authorList>
    </citation>
    <scope>NUCLEOTIDE SEQUENCE</scope>
    <source>
        <strain evidence="1">HSMRA1968</strain>
        <tissue evidence="1">Whole embryos</tissue>
    </source>
</reference>
<gene>
    <name evidence="1" type="ORF">Bhyg_07842</name>
</gene>
<dbReference type="Proteomes" id="UP001151699">
    <property type="component" value="Chromosome B"/>
</dbReference>
<sequence length="314" mass="37081">MERIMEYLLREKKNDRKVFHIECLLQEETSNQVIHSTISKHRKPVKADDIFSSLYGRHQFQEEFIRRSKEASQHKTTMVVGTSNPNSSSSNFETTQYKSAHCKRYLVDVNFKLNSGRNRVQEELIRRTRRVVVKRKPTSAASNIHPNSNSSVFRSIGAQKHREPTMAYGIFNPRYGHHQSEECIRRMKETPQHKPILVADIISSKWQVAYSVNVMNIIKRIERWILAKYPQFRKRDRKQHIPFKRKTPKATHSINQMQLEKTENKNSSFNDMVLLSHLRNVTQKHLIYTTSHKYRSTGHASYTWLSGKNYEKIE</sequence>
<protein>
    <submittedName>
        <fullName evidence="1">Uncharacterized protein</fullName>
    </submittedName>
</protein>
<name>A0A9Q0N3S6_9DIPT</name>
<accession>A0A9Q0N3S6</accession>
<evidence type="ECO:0000313" key="1">
    <source>
        <dbReference type="EMBL" id="KAJ6642886.1"/>
    </source>
</evidence>
<organism evidence="1 2">
    <name type="scientific">Pseudolycoriella hygida</name>
    <dbReference type="NCBI Taxonomy" id="35572"/>
    <lineage>
        <taxon>Eukaryota</taxon>
        <taxon>Metazoa</taxon>
        <taxon>Ecdysozoa</taxon>
        <taxon>Arthropoda</taxon>
        <taxon>Hexapoda</taxon>
        <taxon>Insecta</taxon>
        <taxon>Pterygota</taxon>
        <taxon>Neoptera</taxon>
        <taxon>Endopterygota</taxon>
        <taxon>Diptera</taxon>
        <taxon>Nematocera</taxon>
        <taxon>Sciaroidea</taxon>
        <taxon>Sciaridae</taxon>
        <taxon>Pseudolycoriella</taxon>
    </lineage>
</organism>
<keyword evidence="2" id="KW-1185">Reference proteome</keyword>
<dbReference type="AlphaFoldDB" id="A0A9Q0N3S6"/>
<dbReference type="EMBL" id="WJQU01000002">
    <property type="protein sequence ID" value="KAJ6642886.1"/>
    <property type="molecule type" value="Genomic_DNA"/>
</dbReference>
<evidence type="ECO:0000313" key="2">
    <source>
        <dbReference type="Proteomes" id="UP001151699"/>
    </source>
</evidence>